<dbReference type="PRINTS" id="PR00326">
    <property type="entry name" value="GTP1OBG"/>
</dbReference>
<feature type="domain" description="OBG-type G" evidence="2">
    <location>
        <begin position="6"/>
        <end position="278"/>
    </location>
</feature>
<accession>A0A7C2V917</accession>
<dbReference type="GO" id="GO:0005525">
    <property type="term" value="F:GTP binding"/>
    <property type="evidence" value="ECO:0007669"/>
    <property type="project" value="InterPro"/>
</dbReference>
<dbReference type="PANTHER" id="PTHR23305:SF1">
    <property type="entry name" value="OBG-TYPE G DOMAIN-CONTAINING PROTEIN"/>
    <property type="match status" value="1"/>
</dbReference>
<dbReference type="InterPro" id="IPR012675">
    <property type="entry name" value="Beta-grasp_dom_sf"/>
</dbReference>
<name>A0A7C2V917_9CREN</name>
<feature type="domain" description="TGS" evidence="3">
    <location>
        <begin position="328"/>
        <end position="404"/>
    </location>
</feature>
<dbReference type="EMBL" id="DSGT01000003">
    <property type="protein sequence ID" value="HEW52772.1"/>
    <property type="molecule type" value="Genomic_DNA"/>
</dbReference>
<evidence type="ECO:0000313" key="4">
    <source>
        <dbReference type="EMBL" id="HEW52772.1"/>
    </source>
</evidence>
<dbReference type="CDD" id="cd01899">
    <property type="entry name" value="Ygr210"/>
    <property type="match status" value="1"/>
</dbReference>
<dbReference type="InterPro" id="IPR006073">
    <property type="entry name" value="GTP-bd"/>
</dbReference>
<gene>
    <name evidence="4" type="primary">ychF</name>
    <name evidence="4" type="ORF">ENO77_01145</name>
</gene>
<dbReference type="Pfam" id="PF02824">
    <property type="entry name" value="TGS"/>
    <property type="match status" value="1"/>
</dbReference>
<dbReference type="CDD" id="cd01669">
    <property type="entry name" value="TGS_MJ1332_like"/>
    <property type="match status" value="1"/>
</dbReference>
<dbReference type="GO" id="GO:0005737">
    <property type="term" value="C:cytoplasm"/>
    <property type="evidence" value="ECO:0007669"/>
    <property type="project" value="TreeGrafter"/>
</dbReference>
<dbReference type="InterPro" id="IPR013646">
    <property type="entry name" value="YGR210-like_G4"/>
</dbReference>
<dbReference type="SUPFAM" id="SSF52540">
    <property type="entry name" value="P-loop containing nucleoside triphosphate hydrolases"/>
    <property type="match status" value="1"/>
</dbReference>
<dbReference type="Gene3D" id="3.10.20.30">
    <property type="match status" value="1"/>
</dbReference>
<comment type="caution">
    <text evidence="4">The sequence shown here is derived from an EMBL/GenBank/DDBJ whole genome shotgun (WGS) entry which is preliminary data.</text>
</comment>
<dbReference type="InterPro" id="IPR027417">
    <property type="entry name" value="P-loop_NTPase"/>
</dbReference>
<dbReference type="AlphaFoldDB" id="A0A7C2V917"/>
<reference evidence="4" key="1">
    <citation type="journal article" date="2020" name="mSystems">
        <title>Genome- and Community-Level Interaction Insights into Carbon Utilization and Element Cycling Functions of Hydrothermarchaeota in Hydrothermal Sediment.</title>
        <authorList>
            <person name="Zhou Z."/>
            <person name="Liu Y."/>
            <person name="Xu W."/>
            <person name="Pan J."/>
            <person name="Luo Z.H."/>
            <person name="Li M."/>
        </authorList>
    </citation>
    <scope>NUCLEOTIDE SEQUENCE [LARGE SCALE GENOMIC DNA]</scope>
    <source>
        <strain evidence="4">SpSt-16</strain>
    </source>
</reference>
<dbReference type="NCBIfam" id="NF007171">
    <property type="entry name" value="PRK09602.1"/>
    <property type="match status" value="1"/>
</dbReference>
<dbReference type="Pfam" id="PF08438">
    <property type="entry name" value="YGR210-like_G4"/>
    <property type="match status" value="1"/>
</dbReference>
<evidence type="ECO:0000259" key="3">
    <source>
        <dbReference type="PROSITE" id="PS51880"/>
    </source>
</evidence>
<dbReference type="InterPro" id="IPR012676">
    <property type="entry name" value="TGS-like"/>
</dbReference>
<dbReference type="InterPro" id="IPR031167">
    <property type="entry name" value="G_OBG"/>
</dbReference>
<sequence>MAMPKITIGLLGKTNVGKSTFFSAATLISVPIENRPFVTLEPHTGVAYVRRRCVHVELGLPHCTPVSSLCIRGERFIPVVLVDIPGLVREASKGRGLGNRFLDAIRQADVLIHVVDIAGSTDEEGRYVKPGYRDPADDIVAIEKEYEEWMYGIISRDWPRFARSLDHMNIGQVVDSLTQRLSGLSIKREHVARALALTKLESVKPSSWKEEELRNFIHVLRTVAKPIVIAANKIDVPEARDILKDVARRLPDRIIVPVTALGELILRKAAAKGVVDYLPGDPDFNILDKSGLTQQQLRALELVREVMKIYGGTGVQKVINEAVFTALDMIVVYPVEDVNAFTDSKGNILPDAYLVPRGTTALDLAYMVHTDLGKHFIYAVNAKTKQRVGKDYILPDNSVIKIVASV</sequence>
<dbReference type="Gene3D" id="3.40.50.300">
    <property type="entry name" value="P-loop containing nucleotide triphosphate hydrolases"/>
    <property type="match status" value="1"/>
</dbReference>
<proteinExistence type="predicted"/>
<dbReference type="GO" id="GO:0016887">
    <property type="term" value="F:ATP hydrolysis activity"/>
    <property type="evidence" value="ECO:0007669"/>
    <property type="project" value="TreeGrafter"/>
</dbReference>
<dbReference type="SUPFAM" id="SSF81271">
    <property type="entry name" value="TGS-like"/>
    <property type="match status" value="1"/>
</dbReference>
<dbReference type="PANTHER" id="PTHR23305">
    <property type="entry name" value="OBG GTPASE FAMILY"/>
    <property type="match status" value="1"/>
</dbReference>
<evidence type="ECO:0000259" key="2">
    <source>
        <dbReference type="PROSITE" id="PS51710"/>
    </source>
</evidence>
<dbReference type="Pfam" id="PF01926">
    <property type="entry name" value="MMR_HSR1"/>
    <property type="match status" value="1"/>
</dbReference>
<dbReference type="PROSITE" id="PS51710">
    <property type="entry name" value="G_OBG"/>
    <property type="match status" value="1"/>
</dbReference>
<dbReference type="Gene3D" id="1.10.8.470">
    <property type="match status" value="1"/>
</dbReference>
<protein>
    <submittedName>
        <fullName evidence="4">Redox-regulated ATPase YchF</fullName>
    </submittedName>
</protein>
<dbReference type="PROSITE" id="PS51880">
    <property type="entry name" value="TGS"/>
    <property type="match status" value="1"/>
</dbReference>
<keyword evidence="1" id="KW-0547">Nucleotide-binding</keyword>
<dbReference type="InterPro" id="IPR004095">
    <property type="entry name" value="TGS"/>
</dbReference>
<evidence type="ECO:0000256" key="1">
    <source>
        <dbReference type="ARBA" id="ARBA00022741"/>
    </source>
</evidence>
<organism evidence="4">
    <name type="scientific">Ignisphaera aggregans</name>
    <dbReference type="NCBI Taxonomy" id="334771"/>
    <lineage>
        <taxon>Archaea</taxon>
        <taxon>Thermoproteota</taxon>
        <taxon>Thermoprotei</taxon>
        <taxon>Desulfurococcales</taxon>
        <taxon>Desulfurococcaceae</taxon>
        <taxon>Ignisphaera</taxon>
    </lineage>
</organism>